<dbReference type="OrthoDB" id="10655532at2759"/>
<accession>A0A5C2SXK6</accession>
<gene>
    <name evidence="1" type="ORF">L227DRAFT_569622</name>
</gene>
<dbReference type="Proteomes" id="UP000313359">
    <property type="component" value="Unassembled WGS sequence"/>
</dbReference>
<name>A0A5C2SXK6_9APHY</name>
<reference evidence="1" key="1">
    <citation type="journal article" date="2018" name="Genome Biol. Evol.">
        <title>Genomics and development of Lentinus tigrinus, a white-rot wood-decaying mushroom with dimorphic fruiting bodies.</title>
        <authorList>
            <person name="Wu B."/>
            <person name="Xu Z."/>
            <person name="Knudson A."/>
            <person name="Carlson A."/>
            <person name="Chen N."/>
            <person name="Kovaka S."/>
            <person name="LaButti K."/>
            <person name="Lipzen A."/>
            <person name="Pennachio C."/>
            <person name="Riley R."/>
            <person name="Schakwitz W."/>
            <person name="Umezawa K."/>
            <person name="Ohm R.A."/>
            <person name="Grigoriev I.V."/>
            <person name="Nagy L.G."/>
            <person name="Gibbons J."/>
            <person name="Hibbett D."/>
        </authorList>
    </citation>
    <scope>NUCLEOTIDE SEQUENCE [LARGE SCALE GENOMIC DNA]</scope>
    <source>
        <strain evidence="1">ALCF2SS1-6</strain>
    </source>
</reference>
<evidence type="ECO:0000313" key="1">
    <source>
        <dbReference type="EMBL" id="RPD67499.1"/>
    </source>
</evidence>
<proteinExistence type="predicted"/>
<sequence length="114" mass="12460">MGRSGLAPNRFSDRDVPAFAPLPDVPGFVPSGDPVLDESRISEHIRRHGTEGDATRLTEVVKTRAEAREVREELAEQQAVRVEAGAKVVVTHTAALRRMVDELGKMGNIYIVGE</sequence>
<keyword evidence="2" id="KW-1185">Reference proteome</keyword>
<protein>
    <submittedName>
        <fullName evidence="1">Uncharacterized protein</fullName>
    </submittedName>
</protein>
<organism evidence="1 2">
    <name type="scientific">Lentinus tigrinus ALCF2SS1-6</name>
    <dbReference type="NCBI Taxonomy" id="1328759"/>
    <lineage>
        <taxon>Eukaryota</taxon>
        <taxon>Fungi</taxon>
        <taxon>Dikarya</taxon>
        <taxon>Basidiomycota</taxon>
        <taxon>Agaricomycotina</taxon>
        <taxon>Agaricomycetes</taxon>
        <taxon>Polyporales</taxon>
        <taxon>Polyporaceae</taxon>
        <taxon>Lentinus</taxon>
    </lineage>
</organism>
<dbReference type="AlphaFoldDB" id="A0A5C2SXK6"/>
<dbReference type="EMBL" id="ML122250">
    <property type="protein sequence ID" value="RPD67499.1"/>
    <property type="molecule type" value="Genomic_DNA"/>
</dbReference>
<evidence type="ECO:0000313" key="2">
    <source>
        <dbReference type="Proteomes" id="UP000313359"/>
    </source>
</evidence>